<evidence type="ECO:0000256" key="8">
    <source>
        <dbReference type="SAM" id="Phobius"/>
    </source>
</evidence>
<dbReference type="PANTHER" id="PTHR13353:SF5">
    <property type="entry name" value="TRANSMEMBRANE PROTEIN 19"/>
    <property type="match status" value="1"/>
</dbReference>
<dbReference type="Pfam" id="PF01940">
    <property type="entry name" value="DUF92"/>
    <property type="match status" value="1"/>
</dbReference>
<comment type="subcellular location">
    <subcellularLocation>
        <location evidence="1">Membrane</location>
        <topology evidence="1">Multi-pass membrane protein</topology>
    </subcellularLocation>
</comment>
<evidence type="ECO:0000313" key="9">
    <source>
        <dbReference type="EMBL" id="OQV20293.1"/>
    </source>
</evidence>
<gene>
    <name evidence="9" type="ORF">BV898_05844</name>
</gene>
<feature type="transmembrane region" description="Helical" evidence="8">
    <location>
        <begin position="132"/>
        <end position="162"/>
    </location>
</feature>
<dbReference type="EMBL" id="MTYJ01000032">
    <property type="protein sequence ID" value="OQV20293.1"/>
    <property type="molecule type" value="Genomic_DNA"/>
</dbReference>
<feature type="region of interest" description="Disordered" evidence="7">
    <location>
        <begin position="1"/>
        <end position="36"/>
    </location>
</feature>
<sequence>MKSFTDPTSYLMADSRGISPKNPSAGGWKKPPSSSKNGSLGNFATLITQNCHSYRELLTVDTFDSFTSLFLVLFGLLVVLPTSLTFWALFHVVFGSEGTISPIRWLVSVVLPLYASIWGFKRKSLSWTGALASYIAGFVVTMSSYVFSAGLIAFFVIGSKATKVKASMKKQIEADYSEGGQRNWIQVICNGGAATGFATLYMLEAGCREKPIDFRMSYYESSYALAVLGALACCCGDTLASELGSVWSKGDPRLITSFRRVPRGTNGGISLVGLLVSLAGGLIIGLVFLLMTLLCLTGYAIRSSPPQYPVVLVGGICGLVGSLIDSYLGALFQFSGIDEQGRVVNRPGPGVKRINGVVMLDNHAVNFISVAITALMAPRVGLEVWTYFV</sequence>
<comment type="caution">
    <text evidence="9">The sequence shown here is derived from an EMBL/GenBank/DDBJ whole genome shotgun (WGS) entry which is preliminary data.</text>
</comment>
<feature type="transmembrane region" description="Helical" evidence="8">
    <location>
        <begin position="268"/>
        <end position="301"/>
    </location>
</feature>
<evidence type="ECO:0000256" key="7">
    <source>
        <dbReference type="SAM" id="MobiDB-lite"/>
    </source>
</evidence>
<dbReference type="AlphaFoldDB" id="A0A1W0WYN0"/>
<comment type="similarity">
    <text evidence="2">Belongs to the TMEM19 family.</text>
</comment>
<reference evidence="10" key="1">
    <citation type="submission" date="2017-01" db="EMBL/GenBank/DDBJ databases">
        <title>Comparative genomics of anhydrobiosis in the tardigrade Hypsibius dujardini.</title>
        <authorList>
            <person name="Yoshida Y."/>
            <person name="Koutsovoulos G."/>
            <person name="Laetsch D."/>
            <person name="Stevens L."/>
            <person name="Kumar S."/>
            <person name="Horikawa D."/>
            <person name="Ishino K."/>
            <person name="Komine S."/>
            <person name="Tomita M."/>
            <person name="Blaxter M."/>
            <person name="Arakawa K."/>
        </authorList>
    </citation>
    <scope>NUCLEOTIDE SEQUENCE [LARGE SCALE GENOMIC DNA]</scope>
    <source>
        <strain evidence="10">Z151</strain>
    </source>
</reference>
<evidence type="ECO:0000256" key="5">
    <source>
        <dbReference type="ARBA" id="ARBA00022989"/>
    </source>
</evidence>
<feature type="transmembrane region" description="Helical" evidence="8">
    <location>
        <begin position="66"/>
        <end position="90"/>
    </location>
</feature>
<protein>
    <recommendedName>
        <fullName evidence="3">Transmembrane protein 19</fullName>
    </recommendedName>
</protein>
<evidence type="ECO:0000256" key="4">
    <source>
        <dbReference type="ARBA" id="ARBA00022692"/>
    </source>
</evidence>
<proteinExistence type="inferred from homology"/>
<evidence type="ECO:0000256" key="6">
    <source>
        <dbReference type="ARBA" id="ARBA00023136"/>
    </source>
</evidence>
<dbReference type="InterPro" id="IPR002794">
    <property type="entry name" value="DUF92_TMEM19"/>
</dbReference>
<evidence type="ECO:0000313" key="10">
    <source>
        <dbReference type="Proteomes" id="UP000192578"/>
    </source>
</evidence>
<accession>A0A1W0WYN0</accession>
<dbReference type="OrthoDB" id="30881at2759"/>
<keyword evidence="5 8" id="KW-1133">Transmembrane helix</keyword>
<evidence type="ECO:0000256" key="1">
    <source>
        <dbReference type="ARBA" id="ARBA00004141"/>
    </source>
</evidence>
<dbReference type="PANTHER" id="PTHR13353">
    <property type="entry name" value="TRANSMEMBRANE PROTEIN 19"/>
    <property type="match status" value="1"/>
</dbReference>
<feature type="transmembrane region" description="Helical" evidence="8">
    <location>
        <begin position="102"/>
        <end position="120"/>
    </location>
</feature>
<keyword evidence="10" id="KW-1185">Reference proteome</keyword>
<feature type="transmembrane region" description="Helical" evidence="8">
    <location>
        <begin position="307"/>
        <end position="332"/>
    </location>
</feature>
<name>A0A1W0WYN0_HYPEX</name>
<evidence type="ECO:0000256" key="2">
    <source>
        <dbReference type="ARBA" id="ARBA00009012"/>
    </source>
</evidence>
<keyword evidence="6 8" id="KW-0472">Membrane</keyword>
<dbReference type="GO" id="GO:0016020">
    <property type="term" value="C:membrane"/>
    <property type="evidence" value="ECO:0007669"/>
    <property type="project" value="UniProtKB-SubCell"/>
</dbReference>
<organism evidence="9 10">
    <name type="scientific">Hypsibius exemplaris</name>
    <name type="common">Freshwater tardigrade</name>
    <dbReference type="NCBI Taxonomy" id="2072580"/>
    <lineage>
        <taxon>Eukaryota</taxon>
        <taxon>Metazoa</taxon>
        <taxon>Ecdysozoa</taxon>
        <taxon>Tardigrada</taxon>
        <taxon>Eutardigrada</taxon>
        <taxon>Parachela</taxon>
        <taxon>Hypsibioidea</taxon>
        <taxon>Hypsibiidae</taxon>
        <taxon>Hypsibius</taxon>
    </lineage>
</organism>
<dbReference type="Proteomes" id="UP000192578">
    <property type="component" value="Unassembled WGS sequence"/>
</dbReference>
<keyword evidence="4 8" id="KW-0812">Transmembrane</keyword>
<evidence type="ECO:0000256" key="3">
    <source>
        <dbReference type="ARBA" id="ARBA00014258"/>
    </source>
</evidence>